<sequence>MNRLIPALLTLLLFLAPARAALLDTTPRIAVMSAFAPELVTLLAATKDKQVISVHGIDFTLGTLSGRPVVLVLSGVSMVNAAMTTQMLLDRFKVDALLFSGIAGGLDPNLHIGDVAVPRRWGQYLESHFVREGADGSLKPVPWASLPYPAYGVIQPSNAYVRVPDKAEPVRKFWFEVDASLLALAEKAVAGVKLDKCAANKTCLETSPKIVLGGDGVSGPAFMDNAGWRTYLNGTIGARVVDMESAAVALVAEQNAVPYIVFRSVSDLAGADPDENRIPTFMALASSNAAKLVTAMLSVMPSTPHTR</sequence>
<comment type="caution">
    <text evidence="3">The sequence shown here is derived from an EMBL/GenBank/DDBJ whole genome shotgun (WGS) entry which is preliminary data.</text>
</comment>
<dbReference type="GO" id="GO:0003824">
    <property type="term" value="F:catalytic activity"/>
    <property type="evidence" value="ECO:0007669"/>
    <property type="project" value="InterPro"/>
</dbReference>
<dbReference type="Gene3D" id="3.40.50.1580">
    <property type="entry name" value="Nucleoside phosphorylase domain"/>
    <property type="match status" value="1"/>
</dbReference>
<accession>A0A255Z1S0</accession>
<dbReference type="PANTHER" id="PTHR21234">
    <property type="entry name" value="PURINE NUCLEOSIDE PHOSPHORYLASE"/>
    <property type="match status" value="1"/>
</dbReference>
<reference evidence="3 4" key="1">
    <citation type="submission" date="2017-07" db="EMBL/GenBank/DDBJ databases">
        <title>Niveispirillum cyanobacteriorum sp. nov., isolated from cyanobacterial aggregates in a eutrophic lake.</title>
        <authorList>
            <person name="Cai H."/>
        </authorList>
    </citation>
    <scope>NUCLEOTIDE SEQUENCE [LARGE SCALE GENOMIC DNA]</scope>
    <source>
        <strain evidence="4">TH1-14</strain>
    </source>
</reference>
<dbReference type="AlphaFoldDB" id="A0A255Z1S0"/>
<dbReference type="Pfam" id="PF01048">
    <property type="entry name" value="PNP_UDP_1"/>
    <property type="match status" value="1"/>
</dbReference>
<keyword evidence="4" id="KW-1185">Reference proteome</keyword>
<dbReference type="PANTHER" id="PTHR21234:SF42">
    <property type="entry name" value="PHOSPHORYLASE SUPERFAMILY PROTEIN"/>
    <property type="match status" value="1"/>
</dbReference>
<feature type="signal peptide" evidence="1">
    <location>
        <begin position="1"/>
        <end position="20"/>
    </location>
</feature>
<dbReference type="RefSeq" id="WP_094455907.1">
    <property type="nucleotide sequence ID" value="NZ_NOXU01000026.1"/>
</dbReference>
<gene>
    <name evidence="3" type="ORF">CHU95_08160</name>
</gene>
<name>A0A255Z1S0_9PROT</name>
<evidence type="ECO:0000313" key="4">
    <source>
        <dbReference type="Proteomes" id="UP000216998"/>
    </source>
</evidence>
<evidence type="ECO:0000256" key="1">
    <source>
        <dbReference type="SAM" id="SignalP"/>
    </source>
</evidence>
<dbReference type="OrthoDB" id="6677713at2"/>
<evidence type="ECO:0000313" key="3">
    <source>
        <dbReference type="EMBL" id="OYQ35371.1"/>
    </source>
</evidence>
<dbReference type="SUPFAM" id="SSF53167">
    <property type="entry name" value="Purine and uridine phosphorylases"/>
    <property type="match status" value="1"/>
</dbReference>
<dbReference type="GO" id="GO:0009116">
    <property type="term" value="P:nucleoside metabolic process"/>
    <property type="evidence" value="ECO:0007669"/>
    <property type="project" value="InterPro"/>
</dbReference>
<dbReference type="EMBL" id="NOXU01000026">
    <property type="protein sequence ID" value="OYQ35371.1"/>
    <property type="molecule type" value="Genomic_DNA"/>
</dbReference>
<organism evidence="3 4">
    <name type="scientific">Niveispirillum lacus</name>
    <dbReference type="NCBI Taxonomy" id="1981099"/>
    <lineage>
        <taxon>Bacteria</taxon>
        <taxon>Pseudomonadati</taxon>
        <taxon>Pseudomonadota</taxon>
        <taxon>Alphaproteobacteria</taxon>
        <taxon>Rhodospirillales</taxon>
        <taxon>Azospirillaceae</taxon>
        <taxon>Niveispirillum</taxon>
    </lineage>
</organism>
<dbReference type="InterPro" id="IPR035994">
    <property type="entry name" value="Nucleoside_phosphorylase_sf"/>
</dbReference>
<dbReference type="Proteomes" id="UP000216998">
    <property type="component" value="Unassembled WGS sequence"/>
</dbReference>
<proteinExistence type="predicted"/>
<dbReference type="InterPro" id="IPR000845">
    <property type="entry name" value="Nucleoside_phosphorylase_d"/>
</dbReference>
<keyword evidence="1" id="KW-0732">Signal</keyword>
<feature type="chain" id="PRO_5013146628" description="Nucleoside phosphorylase domain-containing protein" evidence="1">
    <location>
        <begin position="21"/>
        <end position="307"/>
    </location>
</feature>
<dbReference type="CDD" id="cd09008">
    <property type="entry name" value="MTAN"/>
    <property type="match status" value="1"/>
</dbReference>
<feature type="domain" description="Nucleoside phosphorylase" evidence="2">
    <location>
        <begin position="28"/>
        <end position="297"/>
    </location>
</feature>
<evidence type="ECO:0000259" key="2">
    <source>
        <dbReference type="Pfam" id="PF01048"/>
    </source>
</evidence>
<protein>
    <recommendedName>
        <fullName evidence="2">Nucleoside phosphorylase domain-containing protein</fullName>
    </recommendedName>
</protein>